<dbReference type="AlphaFoldDB" id="A0A5E4CFG4"/>
<name>A0A5E4CFG4_MARMO</name>
<feature type="non-terminal residue" evidence="1">
    <location>
        <position position="1"/>
    </location>
</feature>
<evidence type="ECO:0000313" key="1">
    <source>
        <dbReference type="EMBL" id="VTJ80644.1"/>
    </source>
</evidence>
<proteinExistence type="predicted"/>
<dbReference type="EMBL" id="CABDUW010001328">
    <property type="protein sequence ID" value="VTJ80644.1"/>
    <property type="molecule type" value="Genomic_DNA"/>
</dbReference>
<gene>
    <name evidence="1" type="ORF">MONAX_5E020698</name>
</gene>
<organism evidence="1 2">
    <name type="scientific">Marmota monax</name>
    <name type="common">Woodchuck</name>
    <dbReference type="NCBI Taxonomy" id="9995"/>
    <lineage>
        <taxon>Eukaryota</taxon>
        <taxon>Metazoa</taxon>
        <taxon>Chordata</taxon>
        <taxon>Craniata</taxon>
        <taxon>Vertebrata</taxon>
        <taxon>Euteleostomi</taxon>
        <taxon>Mammalia</taxon>
        <taxon>Eutheria</taxon>
        <taxon>Euarchontoglires</taxon>
        <taxon>Glires</taxon>
        <taxon>Rodentia</taxon>
        <taxon>Sciuromorpha</taxon>
        <taxon>Sciuridae</taxon>
        <taxon>Xerinae</taxon>
        <taxon>Marmotini</taxon>
        <taxon>Marmota</taxon>
    </lineage>
</organism>
<reference evidence="1" key="1">
    <citation type="submission" date="2019-04" db="EMBL/GenBank/DDBJ databases">
        <authorList>
            <person name="Alioto T."/>
            <person name="Alioto T."/>
        </authorList>
    </citation>
    <scope>NUCLEOTIDE SEQUENCE [LARGE SCALE GENOMIC DNA]</scope>
</reference>
<evidence type="ECO:0000313" key="2">
    <source>
        <dbReference type="Proteomes" id="UP000335636"/>
    </source>
</evidence>
<protein>
    <submittedName>
        <fullName evidence="1">Uncharacterized protein</fullName>
    </submittedName>
</protein>
<keyword evidence="2" id="KW-1185">Reference proteome</keyword>
<dbReference type="Proteomes" id="UP000335636">
    <property type="component" value="Unassembled WGS sequence"/>
</dbReference>
<accession>A0A5E4CFG4</accession>
<sequence>DTAALAATEADTAADSWRLPGETAFTVAVAAADAATAASATAADPLPAANNHHHYRCYCDLE</sequence>
<comment type="caution">
    <text evidence="1">The sequence shown here is derived from an EMBL/GenBank/DDBJ whole genome shotgun (WGS) entry which is preliminary data.</text>
</comment>
<feature type="non-terminal residue" evidence="1">
    <location>
        <position position="62"/>
    </location>
</feature>